<accession>A0ABW3EXC7</accession>
<name>A0ABW3EXC7_9ACTN</name>
<evidence type="ECO:0000313" key="3">
    <source>
        <dbReference type="Proteomes" id="UP001596972"/>
    </source>
</evidence>
<feature type="non-terminal residue" evidence="2">
    <location>
        <position position="204"/>
    </location>
</feature>
<dbReference type="EMBL" id="JBHTJA010000116">
    <property type="protein sequence ID" value="MFD0905104.1"/>
    <property type="molecule type" value="Genomic_DNA"/>
</dbReference>
<comment type="caution">
    <text evidence="2">The sequence shown here is derived from an EMBL/GenBank/DDBJ whole genome shotgun (WGS) entry which is preliminary data.</text>
</comment>
<dbReference type="RefSeq" id="WP_378305662.1">
    <property type="nucleotide sequence ID" value="NZ_JBHTJA010000116.1"/>
</dbReference>
<dbReference type="Proteomes" id="UP001596972">
    <property type="component" value="Unassembled WGS sequence"/>
</dbReference>
<feature type="compositionally biased region" description="Basic and acidic residues" evidence="1">
    <location>
        <begin position="16"/>
        <end position="27"/>
    </location>
</feature>
<sequence length="204" mass="20545">MEDTMPEGPRRGRAPRGPERPSGERPSKGGPDVYLNVPELEVEEISLEVENLEAHVALSVQVLDMLKLNVGADVGLGAVKLDVKGVEAQACLEVRLDEVAAIVDRVLTTLDRNPQLLEHIGRGVESVGTGTGRAVGELGTGARGAVRDVGRGAGGAVRDVGRGAGGAVRDVGEGTGGAVEGVGLGAAGAVHDVGRGAGGAAEQA</sequence>
<feature type="region of interest" description="Disordered" evidence="1">
    <location>
        <begin position="1"/>
        <end position="33"/>
    </location>
</feature>
<protein>
    <submittedName>
        <fullName evidence="2">Uncharacterized protein</fullName>
    </submittedName>
</protein>
<evidence type="ECO:0000313" key="2">
    <source>
        <dbReference type="EMBL" id="MFD0905104.1"/>
    </source>
</evidence>
<reference evidence="3" key="1">
    <citation type="journal article" date="2019" name="Int. J. Syst. Evol. Microbiol.">
        <title>The Global Catalogue of Microorganisms (GCM) 10K type strain sequencing project: providing services to taxonomists for standard genome sequencing and annotation.</title>
        <authorList>
            <consortium name="The Broad Institute Genomics Platform"/>
            <consortium name="The Broad Institute Genome Sequencing Center for Infectious Disease"/>
            <person name="Wu L."/>
            <person name="Ma J."/>
        </authorList>
    </citation>
    <scope>NUCLEOTIDE SEQUENCE [LARGE SCALE GENOMIC DNA]</scope>
    <source>
        <strain evidence="3">JCM 31202</strain>
    </source>
</reference>
<gene>
    <name evidence="2" type="ORF">ACFQ11_32325</name>
</gene>
<proteinExistence type="predicted"/>
<evidence type="ECO:0000256" key="1">
    <source>
        <dbReference type="SAM" id="MobiDB-lite"/>
    </source>
</evidence>
<keyword evidence="3" id="KW-1185">Reference proteome</keyword>
<organism evidence="2 3">
    <name type="scientific">Actinomadura sediminis</name>
    <dbReference type="NCBI Taxonomy" id="1038904"/>
    <lineage>
        <taxon>Bacteria</taxon>
        <taxon>Bacillati</taxon>
        <taxon>Actinomycetota</taxon>
        <taxon>Actinomycetes</taxon>
        <taxon>Streptosporangiales</taxon>
        <taxon>Thermomonosporaceae</taxon>
        <taxon>Actinomadura</taxon>
    </lineage>
</organism>